<dbReference type="InterPro" id="IPR029063">
    <property type="entry name" value="SAM-dependent_MTases_sf"/>
</dbReference>
<dbReference type="EMBL" id="VBOS01000179">
    <property type="protein sequence ID" value="TMQ56344.1"/>
    <property type="molecule type" value="Genomic_DNA"/>
</dbReference>
<name>A0A538SYL4_UNCEI</name>
<dbReference type="Gene3D" id="3.40.50.150">
    <property type="entry name" value="Vaccinia Virus protein VP39"/>
    <property type="match status" value="1"/>
</dbReference>
<dbReference type="InterPro" id="IPR041698">
    <property type="entry name" value="Methyltransf_25"/>
</dbReference>
<protein>
    <submittedName>
        <fullName evidence="3">Class I SAM-dependent methyltransferase</fullName>
    </submittedName>
</protein>
<keyword evidence="1 3" id="KW-0808">Transferase</keyword>
<evidence type="ECO:0000256" key="1">
    <source>
        <dbReference type="ARBA" id="ARBA00022679"/>
    </source>
</evidence>
<accession>A0A538SYL4</accession>
<dbReference type="SUPFAM" id="SSF53335">
    <property type="entry name" value="S-adenosyl-L-methionine-dependent methyltransferases"/>
    <property type="match status" value="1"/>
</dbReference>
<reference evidence="3 4" key="1">
    <citation type="journal article" date="2019" name="Nat. Microbiol.">
        <title>Mediterranean grassland soil C-N compound turnover is dependent on rainfall and depth, and is mediated by genomically divergent microorganisms.</title>
        <authorList>
            <person name="Diamond S."/>
            <person name="Andeer P.F."/>
            <person name="Li Z."/>
            <person name="Crits-Christoph A."/>
            <person name="Burstein D."/>
            <person name="Anantharaman K."/>
            <person name="Lane K.R."/>
            <person name="Thomas B.C."/>
            <person name="Pan C."/>
            <person name="Northen T.R."/>
            <person name="Banfield J.F."/>
        </authorList>
    </citation>
    <scope>NUCLEOTIDE SEQUENCE [LARGE SCALE GENOMIC DNA]</scope>
    <source>
        <strain evidence="3">WS_2</strain>
    </source>
</reference>
<gene>
    <name evidence="3" type="ORF">E6K72_05380</name>
</gene>
<dbReference type="Proteomes" id="UP000317716">
    <property type="component" value="Unassembled WGS sequence"/>
</dbReference>
<proteinExistence type="predicted"/>
<organism evidence="3 4">
    <name type="scientific">Eiseniibacteriota bacterium</name>
    <dbReference type="NCBI Taxonomy" id="2212470"/>
    <lineage>
        <taxon>Bacteria</taxon>
        <taxon>Candidatus Eiseniibacteriota</taxon>
    </lineage>
</organism>
<dbReference type="GO" id="GO:0032259">
    <property type="term" value="P:methylation"/>
    <property type="evidence" value="ECO:0007669"/>
    <property type="project" value="UniProtKB-KW"/>
</dbReference>
<evidence type="ECO:0000259" key="2">
    <source>
        <dbReference type="Pfam" id="PF13649"/>
    </source>
</evidence>
<dbReference type="CDD" id="cd02440">
    <property type="entry name" value="AdoMet_MTases"/>
    <property type="match status" value="1"/>
</dbReference>
<comment type="caution">
    <text evidence="3">The sequence shown here is derived from an EMBL/GenBank/DDBJ whole genome shotgun (WGS) entry which is preliminary data.</text>
</comment>
<evidence type="ECO:0000313" key="3">
    <source>
        <dbReference type="EMBL" id="TMQ56344.1"/>
    </source>
</evidence>
<dbReference type="Gene3D" id="2.20.130.10">
    <property type="entry name" value="CAC2371-like domains"/>
    <property type="match status" value="1"/>
</dbReference>
<dbReference type="AlphaFoldDB" id="A0A538SYL4"/>
<evidence type="ECO:0000313" key="4">
    <source>
        <dbReference type="Proteomes" id="UP000317716"/>
    </source>
</evidence>
<sequence>MRSDPSTTTAASPYDAPDLYDRLFETLDFDRAFWLEVGRGCHGPVLDLGCGTGRVLIPLLEAGVDADGVDLSVAMLDRLRSKATNQGFRPRLLAADMRDFTMPRRYARVICAFNVFAHCETMEDQLATLRCCREHLQPGGALVLHISYPGASLWLGPDGESILEHETTNPETGNRLQIYDRRFKDVVNQRQHSEIEVRELDASGRLVASHHSQARQRWVYRYELELLLSLAGFARWEIQGGFDGAPLERDDQQIIAWAWREPA</sequence>
<keyword evidence="3" id="KW-0489">Methyltransferase</keyword>
<dbReference type="Pfam" id="PF13649">
    <property type="entry name" value="Methyltransf_25"/>
    <property type="match status" value="1"/>
</dbReference>
<dbReference type="PANTHER" id="PTHR43861">
    <property type="entry name" value="TRANS-ACONITATE 2-METHYLTRANSFERASE-RELATED"/>
    <property type="match status" value="1"/>
</dbReference>
<dbReference type="GO" id="GO:0008168">
    <property type="term" value="F:methyltransferase activity"/>
    <property type="evidence" value="ECO:0007669"/>
    <property type="project" value="UniProtKB-KW"/>
</dbReference>
<feature type="domain" description="Methyltransferase" evidence="2">
    <location>
        <begin position="45"/>
        <end position="140"/>
    </location>
</feature>